<dbReference type="Gene3D" id="2.60.40.3290">
    <property type="entry name" value="Fimbrial protein EcpA"/>
    <property type="match status" value="1"/>
</dbReference>
<protein>
    <recommendedName>
        <fullName evidence="3">Common pilus major fimbrillin subunit EcpA</fullName>
    </recommendedName>
</protein>
<reference evidence="1 2" key="1">
    <citation type="submission" date="2021-03" db="EMBL/GenBank/DDBJ databases">
        <title>First Case of infection caused by Chromobacterium haemolyticum derived from water in China.</title>
        <authorList>
            <person name="Chen J."/>
            <person name="Liu C."/>
        </authorList>
    </citation>
    <scope>NUCLEOTIDE SEQUENCE [LARGE SCALE GENOMIC DNA]</scope>
    <source>
        <strain evidence="1 2">WJ-5</strain>
    </source>
</reference>
<keyword evidence="2" id="KW-1185">Reference proteome</keyword>
<evidence type="ECO:0008006" key="3">
    <source>
        <dbReference type="Google" id="ProtNLM"/>
    </source>
</evidence>
<dbReference type="Proteomes" id="UP000664349">
    <property type="component" value="Unassembled WGS sequence"/>
</dbReference>
<accession>A0ABS3GGS2</accession>
<comment type="caution">
    <text evidence="1">The sequence shown here is derived from an EMBL/GenBank/DDBJ whole genome shotgun (WGS) entry which is preliminary data.</text>
</comment>
<dbReference type="EMBL" id="JAFLRD010000001">
    <property type="protein sequence ID" value="MBO0413923.1"/>
    <property type="molecule type" value="Genomic_DNA"/>
</dbReference>
<dbReference type="RefSeq" id="WP_152596851.1">
    <property type="nucleotide sequence ID" value="NZ_JAEILV010000001.1"/>
</dbReference>
<proteinExistence type="predicted"/>
<sequence length="234" mass="25146">MTGQIQLLTVFTAFIFRIVIESEIMNKVVLPALLAAVFSVGAHAADAIPGSTRASAEWDVTADKDSSHAIEITAKKPNVHFVYSPISKTIESKNLDFDIRMLNSDEYTISGYKVKASSVQHQLSHTASIGKMDFDLSVTDHTGKQVKLSAEPKDLDGLSGFGEFAKVAAMAGENSGTSQLKAEFISGKDANGEIVTEASKLSDGQYVGKFDLILDASWQKTLKVEDGNGEVTAR</sequence>
<evidence type="ECO:0000313" key="2">
    <source>
        <dbReference type="Proteomes" id="UP000664349"/>
    </source>
</evidence>
<dbReference type="InterPro" id="IPR038478">
    <property type="entry name" value="Fimbrillin_EcpA_sf"/>
</dbReference>
<gene>
    <name evidence="1" type="ORF">J1C50_00240</name>
</gene>
<name>A0ABS3GGS2_9NEIS</name>
<evidence type="ECO:0000313" key="1">
    <source>
        <dbReference type="EMBL" id="MBO0413923.1"/>
    </source>
</evidence>
<organism evidence="1 2">
    <name type="scientific">Chromobacterium haemolyticum</name>
    <dbReference type="NCBI Taxonomy" id="394935"/>
    <lineage>
        <taxon>Bacteria</taxon>
        <taxon>Pseudomonadati</taxon>
        <taxon>Pseudomonadota</taxon>
        <taxon>Betaproteobacteria</taxon>
        <taxon>Neisseriales</taxon>
        <taxon>Chromobacteriaceae</taxon>
        <taxon>Chromobacterium</taxon>
    </lineage>
</organism>